<dbReference type="Proteomes" id="UP000198510">
    <property type="component" value="Unassembled WGS sequence"/>
</dbReference>
<keyword evidence="1" id="KW-0732">Signal</keyword>
<accession>A0A1G8XAQ9</accession>
<evidence type="ECO:0000256" key="1">
    <source>
        <dbReference type="SAM" id="SignalP"/>
    </source>
</evidence>
<dbReference type="RefSeq" id="WP_089678186.1">
    <property type="nucleotide sequence ID" value="NZ_FNFO01000001.1"/>
</dbReference>
<evidence type="ECO:0000313" key="3">
    <source>
        <dbReference type="Proteomes" id="UP000198510"/>
    </source>
</evidence>
<protein>
    <submittedName>
        <fullName evidence="2">Uncharacterized protein</fullName>
    </submittedName>
</protein>
<feature type="chain" id="PRO_5011747278" evidence="1">
    <location>
        <begin position="28"/>
        <end position="346"/>
    </location>
</feature>
<feature type="signal peptide" evidence="1">
    <location>
        <begin position="1"/>
        <end position="27"/>
    </location>
</feature>
<dbReference type="EMBL" id="FNFO01000001">
    <property type="protein sequence ID" value="SDJ86820.1"/>
    <property type="molecule type" value="Genomic_DNA"/>
</dbReference>
<organism evidence="2 3">
    <name type="scientific">Catalinimonas alkaloidigena</name>
    <dbReference type="NCBI Taxonomy" id="1075417"/>
    <lineage>
        <taxon>Bacteria</taxon>
        <taxon>Pseudomonadati</taxon>
        <taxon>Bacteroidota</taxon>
        <taxon>Cytophagia</taxon>
        <taxon>Cytophagales</taxon>
        <taxon>Catalimonadaceae</taxon>
        <taxon>Catalinimonas</taxon>
    </lineage>
</organism>
<dbReference type="STRING" id="1075417.SAMN05421823_101295"/>
<dbReference type="AlphaFoldDB" id="A0A1G8XAQ9"/>
<gene>
    <name evidence="2" type="ORF">SAMN05421823_101295</name>
</gene>
<dbReference type="OrthoDB" id="654178at2"/>
<sequence>MLRFSSFLRCLAFATTAVFCTSGWLHAQDYRTRSRSKTPREAKQAAEAAMPVGQDYLKGRYLTVGLQLGAVQYRGDLAPRLFASAKKPLWGSTSGLQVTKRVHPYVTLRADLSWARLRGDDYFKANPFDAEERRRYLRNANFRNSLKELAVTAAIDVLPVDDWLMRPLLMPYALIGVGVFHHNPRVWLDGEWVNAAPLGTEGQHADNAAEKGYPTPYKRVQVSVPLGLGVRYRLTPQLELSGEATYRFTTTDYLDDVSGTFADPRDLSPEARRLVNRSAARSASGASRGLATLLGNDQQIQQMTLDGETYDYVPTFFQRGNARGTTSGNDGYVAFLIRLSYVLFSD</sequence>
<name>A0A1G8XAQ9_9BACT</name>
<reference evidence="2 3" key="1">
    <citation type="submission" date="2016-10" db="EMBL/GenBank/DDBJ databases">
        <authorList>
            <person name="de Groot N.N."/>
        </authorList>
    </citation>
    <scope>NUCLEOTIDE SEQUENCE [LARGE SCALE GENOMIC DNA]</scope>
    <source>
        <strain evidence="2 3">DSM 25186</strain>
    </source>
</reference>
<dbReference type="SUPFAM" id="SSF56925">
    <property type="entry name" value="OMPA-like"/>
    <property type="match status" value="1"/>
</dbReference>
<evidence type="ECO:0000313" key="2">
    <source>
        <dbReference type="EMBL" id="SDJ86820.1"/>
    </source>
</evidence>
<proteinExistence type="predicted"/>
<keyword evidence="3" id="KW-1185">Reference proteome</keyword>
<dbReference type="InterPro" id="IPR011250">
    <property type="entry name" value="OMP/PagP_B-barrel"/>
</dbReference>